<reference evidence="3" key="1">
    <citation type="submission" date="2021-01" db="EMBL/GenBank/DDBJ databases">
        <title>Caligus Genome Assembly.</title>
        <authorList>
            <person name="Gallardo-Escarate C."/>
        </authorList>
    </citation>
    <scope>NUCLEOTIDE SEQUENCE [LARGE SCALE GENOMIC DNA]</scope>
</reference>
<dbReference type="EMBL" id="CP045895">
    <property type="protein sequence ID" value="QQP49634.1"/>
    <property type="molecule type" value="Genomic_DNA"/>
</dbReference>
<protein>
    <submittedName>
        <fullName evidence="2">Uncharacterized protein</fullName>
    </submittedName>
</protein>
<feature type="non-terminal residue" evidence="2">
    <location>
        <position position="1"/>
    </location>
</feature>
<dbReference type="AlphaFoldDB" id="A0A7T8HGN7"/>
<feature type="compositionally biased region" description="Low complexity" evidence="1">
    <location>
        <begin position="28"/>
        <end position="67"/>
    </location>
</feature>
<proteinExistence type="predicted"/>
<accession>A0A7T8HGN7</accession>
<gene>
    <name evidence="2" type="ORF">FKW44_010374</name>
</gene>
<evidence type="ECO:0000313" key="3">
    <source>
        <dbReference type="Proteomes" id="UP000595437"/>
    </source>
</evidence>
<dbReference type="Proteomes" id="UP000595437">
    <property type="component" value="Chromosome 6"/>
</dbReference>
<keyword evidence="3" id="KW-1185">Reference proteome</keyword>
<feature type="region of interest" description="Disordered" evidence="1">
    <location>
        <begin position="27"/>
        <end position="67"/>
    </location>
</feature>
<evidence type="ECO:0000313" key="2">
    <source>
        <dbReference type="EMBL" id="QQP49634.1"/>
    </source>
</evidence>
<feature type="non-terminal residue" evidence="2">
    <location>
        <position position="89"/>
    </location>
</feature>
<organism evidence="2 3">
    <name type="scientific">Caligus rogercresseyi</name>
    <name type="common">Sea louse</name>
    <dbReference type="NCBI Taxonomy" id="217165"/>
    <lineage>
        <taxon>Eukaryota</taxon>
        <taxon>Metazoa</taxon>
        <taxon>Ecdysozoa</taxon>
        <taxon>Arthropoda</taxon>
        <taxon>Crustacea</taxon>
        <taxon>Multicrustacea</taxon>
        <taxon>Hexanauplia</taxon>
        <taxon>Copepoda</taxon>
        <taxon>Siphonostomatoida</taxon>
        <taxon>Caligidae</taxon>
        <taxon>Caligus</taxon>
    </lineage>
</organism>
<sequence>DTSHYSISFKLSQDDLGYGTIQRRRLSAADSAPANSAPADSASANSSPTNSAPANSAPANSAPADSAPASLTFNFKNHLFSKKIMFSVA</sequence>
<name>A0A7T8HGN7_CALRO</name>
<evidence type="ECO:0000256" key="1">
    <source>
        <dbReference type="SAM" id="MobiDB-lite"/>
    </source>
</evidence>